<dbReference type="RefSeq" id="WP_188957717.1">
    <property type="nucleotide sequence ID" value="NZ_BMQW01000008.1"/>
</dbReference>
<evidence type="ECO:0000313" key="2">
    <source>
        <dbReference type="EMBL" id="GGP94441.1"/>
    </source>
</evidence>
<feature type="chain" id="PRO_5046463253" evidence="1">
    <location>
        <begin position="30"/>
        <end position="252"/>
    </location>
</feature>
<organism evidence="2 3">
    <name type="scientific">Shewanella ulleungensis</name>
    <dbReference type="NCBI Taxonomy" id="2282699"/>
    <lineage>
        <taxon>Bacteria</taxon>
        <taxon>Pseudomonadati</taxon>
        <taxon>Pseudomonadota</taxon>
        <taxon>Gammaproteobacteria</taxon>
        <taxon>Alteromonadales</taxon>
        <taxon>Shewanellaceae</taxon>
        <taxon>Shewanella</taxon>
    </lineage>
</organism>
<protein>
    <submittedName>
        <fullName evidence="2">ABC transporter</fullName>
    </submittedName>
</protein>
<keyword evidence="1" id="KW-0732">Signal</keyword>
<proteinExistence type="predicted"/>
<dbReference type="PANTHER" id="PTHR38834">
    <property type="entry name" value="PERIPLASMIC SUBSTRATE BINDING PROTEIN FAMILY 3"/>
    <property type="match status" value="1"/>
</dbReference>
<evidence type="ECO:0000313" key="3">
    <source>
        <dbReference type="Proteomes" id="UP000654004"/>
    </source>
</evidence>
<sequence length="252" mass="28034">MMAAVPIKLKQYCLFIILTTLCLSSEITADTLELSTLEWPPFSGSELPEQGINSQIISKALSFENHTLAIAVLPWNRAARSVTTGQTIGYYPTYYNPANGLLFSDPIGASPIVLIERKNNPIIWDKVSDLNQYELGVLKGYINTVEVDEMIANGSQKFETGIDEKQNILKLAAGRIDTIIMDVNVYQYLKSDPQVAKVTHLLQVNPKVLQDKTLHITFNNNQEGKKWCDIINQGLAKLDVNAMQNAVLPPTK</sequence>
<dbReference type="Gene3D" id="3.40.190.10">
    <property type="entry name" value="Periplasmic binding protein-like II"/>
    <property type="match status" value="2"/>
</dbReference>
<gene>
    <name evidence="2" type="ORF">GCM10009410_30590</name>
</gene>
<name>A0ABQ2QVD2_9GAMM</name>
<reference evidence="3" key="1">
    <citation type="journal article" date="2019" name="Int. J. Syst. Evol. Microbiol.">
        <title>The Global Catalogue of Microorganisms (GCM) 10K type strain sequencing project: providing services to taxonomists for standard genome sequencing and annotation.</title>
        <authorList>
            <consortium name="The Broad Institute Genomics Platform"/>
            <consortium name="The Broad Institute Genome Sequencing Center for Infectious Disease"/>
            <person name="Wu L."/>
            <person name="Ma J."/>
        </authorList>
    </citation>
    <scope>NUCLEOTIDE SEQUENCE [LARGE SCALE GENOMIC DNA]</scope>
    <source>
        <strain evidence="3">JCM 32305</strain>
    </source>
</reference>
<feature type="signal peptide" evidence="1">
    <location>
        <begin position="1"/>
        <end position="29"/>
    </location>
</feature>
<keyword evidence="3" id="KW-1185">Reference proteome</keyword>
<dbReference type="SUPFAM" id="SSF53850">
    <property type="entry name" value="Periplasmic binding protein-like II"/>
    <property type="match status" value="1"/>
</dbReference>
<comment type="caution">
    <text evidence="2">The sequence shown here is derived from an EMBL/GenBank/DDBJ whole genome shotgun (WGS) entry which is preliminary data.</text>
</comment>
<dbReference type="PANTHER" id="PTHR38834:SF3">
    <property type="entry name" value="SOLUTE-BINDING PROTEIN FAMILY 3_N-TERMINAL DOMAIN-CONTAINING PROTEIN"/>
    <property type="match status" value="1"/>
</dbReference>
<evidence type="ECO:0000256" key="1">
    <source>
        <dbReference type="SAM" id="SignalP"/>
    </source>
</evidence>
<dbReference type="Proteomes" id="UP000654004">
    <property type="component" value="Unassembled WGS sequence"/>
</dbReference>
<accession>A0ABQ2QVD2</accession>
<dbReference type="EMBL" id="BMQW01000008">
    <property type="protein sequence ID" value="GGP94441.1"/>
    <property type="molecule type" value="Genomic_DNA"/>
</dbReference>